<dbReference type="InterPro" id="IPR017972">
    <property type="entry name" value="Cyt_P450_CS"/>
</dbReference>
<evidence type="ECO:0000313" key="13">
    <source>
        <dbReference type="EMBL" id="KAI5435178.1"/>
    </source>
</evidence>
<dbReference type="GO" id="GO:0016020">
    <property type="term" value="C:membrane"/>
    <property type="evidence" value="ECO:0007669"/>
    <property type="project" value="UniProtKB-SubCell"/>
</dbReference>
<dbReference type="GO" id="GO:0004497">
    <property type="term" value="F:monooxygenase activity"/>
    <property type="evidence" value="ECO:0007669"/>
    <property type="project" value="UniProtKB-KW"/>
</dbReference>
<protein>
    <recommendedName>
        <fullName evidence="15">Cytochrome P450</fullName>
    </recommendedName>
</protein>
<evidence type="ECO:0000256" key="9">
    <source>
        <dbReference type="ARBA" id="ARBA00023136"/>
    </source>
</evidence>
<dbReference type="GO" id="GO:0020037">
    <property type="term" value="F:heme binding"/>
    <property type="evidence" value="ECO:0007669"/>
    <property type="project" value="InterPro"/>
</dbReference>
<evidence type="ECO:0000256" key="8">
    <source>
        <dbReference type="ARBA" id="ARBA00023033"/>
    </source>
</evidence>
<keyword evidence="5 10" id="KW-0479">Metal-binding</keyword>
<accession>A0A9D4Y8X8</accession>
<comment type="similarity">
    <text evidence="3 11">Belongs to the cytochrome P450 family.</text>
</comment>
<evidence type="ECO:0000256" key="6">
    <source>
        <dbReference type="ARBA" id="ARBA00023002"/>
    </source>
</evidence>
<dbReference type="PRINTS" id="PR00463">
    <property type="entry name" value="EP450I"/>
</dbReference>
<dbReference type="Pfam" id="PF00067">
    <property type="entry name" value="p450"/>
    <property type="match status" value="1"/>
</dbReference>
<dbReference type="Proteomes" id="UP001058974">
    <property type="component" value="Chromosome 2"/>
</dbReference>
<dbReference type="FunFam" id="1.10.630.10:FF:000011">
    <property type="entry name" value="Cytochrome P450 83B1"/>
    <property type="match status" value="1"/>
</dbReference>
<dbReference type="InterPro" id="IPR001128">
    <property type="entry name" value="Cyt_P450"/>
</dbReference>
<dbReference type="Gene3D" id="1.10.630.10">
    <property type="entry name" value="Cytochrome P450"/>
    <property type="match status" value="1"/>
</dbReference>
<dbReference type="PANTHER" id="PTHR47943:SF9">
    <property type="entry name" value="CYTOCHROME P450"/>
    <property type="match status" value="1"/>
</dbReference>
<dbReference type="PRINTS" id="PR00385">
    <property type="entry name" value="P450"/>
</dbReference>
<keyword evidence="8 11" id="KW-0503">Monooxygenase</keyword>
<name>A0A9D4Y8X8_PEA</name>
<evidence type="ECO:0000256" key="5">
    <source>
        <dbReference type="ARBA" id="ARBA00022723"/>
    </source>
</evidence>
<keyword evidence="6 11" id="KW-0560">Oxidoreductase</keyword>
<evidence type="ECO:0000256" key="2">
    <source>
        <dbReference type="ARBA" id="ARBA00004370"/>
    </source>
</evidence>
<keyword evidence="4 10" id="KW-0349">Heme</keyword>
<dbReference type="AlphaFoldDB" id="A0A9D4Y8X8"/>
<gene>
    <name evidence="13" type="ORF">KIW84_021847</name>
</gene>
<dbReference type="Gramene" id="Psat02G0184700-T1">
    <property type="protein sequence ID" value="KAI5435178.1"/>
    <property type="gene ID" value="KIW84_021847"/>
</dbReference>
<evidence type="ECO:0000256" key="10">
    <source>
        <dbReference type="PIRSR" id="PIRSR602401-1"/>
    </source>
</evidence>
<comment type="cofactor">
    <cofactor evidence="1 10">
        <name>heme</name>
        <dbReference type="ChEBI" id="CHEBI:30413"/>
    </cofactor>
</comment>
<evidence type="ECO:0000256" key="7">
    <source>
        <dbReference type="ARBA" id="ARBA00023004"/>
    </source>
</evidence>
<feature type="binding site" description="axial binding residue" evidence="10">
    <location>
        <position position="449"/>
    </location>
    <ligand>
        <name>heme</name>
        <dbReference type="ChEBI" id="CHEBI:30413"/>
    </ligand>
    <ligandPart>
        <name>Fe</name>
        <dbReference type="ChEBI" id="CHEBI:18248"/>
    </ligandPart>
</feature>
<evidence type="ECO:0000313" key="14">
    <source>
        <dbReference type="Proteomes" id="UP001058974"/>
    </source>
</evidence>
<dbReference type="PANTHER" id="PTHR47943">
    <property type="entry name" value="CYTOCHROME P450 93A3-LIKE"/>
    <property type="match status" value="1"/>
</dbReference>
<evidence type="ECO:0000256" key="3">
    <source>
        <dbReference type="ARBA" id="ARBA00010617"/>
    </source>
</evidence>
<keyword evidence="9 12" id="KW-0472">Membrane</keyword>
<evidence type="ECO:0000256" key="1">
    <source>
        <dbReference type="ARBA" id="ARBA00001971"/>
    </source>
</evidence>
<proteinExistence type="inferred from homology"/>
<keyword evidence="12" id="KW-0812">Transmembrane</keyword>
<dbReference type="GO" id="GO:0005506">
    <property type="term" value="F:iron ion binding"/>
    <property type="evidence" value="ECO:0007669"/>
    <property type="project" value="InterPro"/>
</dbReference>
<evidence type="ECO:0000256" key="4">
    <source>
        <dbReference type="ARBA" id="ARBA00022617"/>
    </source>
</evidence>
<dbReference type="GO" id="GO:0016705">
    <property type="term" value="F:oxidoreductase activity, acting on paired donors, with incorporation or reduction of molecular oxygen"/>
    <property type="evidence" value="ECO:0007669"/>
    <property type="project" value="InterPro"/>
</dbReference>
<keyword evidence="14" id="KW-1185">Reference proteome</keyword>
<comment type="caution">
    <text evidence="13">The sequence shown here is derived from an EMBL/GenBank/DDBJ whole genome shotgun (WGS) entry which is preliminary data.</text>
</comment>
<comment type="subcellular location">
    <subcellularLocation>
        <location evidence="2">Membrane</location>
    </subcellularLocation>
</comment>
<keyword evidence="12" id="KW-1133">Transmembrane helix</keyword>
<keyword evidence="7 10" id="KW-0408">Iron</keyword>
<reference evidence="13 14" key="1">
    <citation type="journal article" date="2022" name="Nat. Genet.">
        <title>Improved pea reference genome and pan-genome highlight genomic features and evolutionary characteristics.</title>
        <authorList>
            <person name="Yang T."/>
            <person name="Liu R."/>
            <person name="Luo Y."/>
            <person name="Hu S."/>
            <person name="Wang D."/>
            <person name="Wang C."/>
            <person name="Pandey M.K."/>
            <person name="Ge S."/>
            <person name="Xu Q."/>
            <person name="Li N."/>
            <person name="Li G."/>
            <person name="Huang Y."/>
            <person name="Saxena R.K."/>
            <person name="Ji Y."/>
            <person name="Li M."/>
            <person name="Yan X."/>
            <person name="He Y."/>
            <person name="Liu Y."/>
            <person name="Wang X."/>
            <person name="Xiang C."/>
            <person name="Varshney R.K."/>
            <person name="Ding H."/>
            <person name="Gao S."/>
            <person name="Zong X."/>
        </authorList>
    </citation>
    <scope>NUCLEOTIDE SEQUENCE [LARGE SCALE GENOMIC DNA]</scope>
    <source>
        <strain evidence="13 14">cv. Zhongwan 6</strain>
    </source>
</reference>
<dbReference type="PROSITE" id="PS00086">
    <property type="entry name" value="CYTOCHROME_P450"/>
    <property type="match status" value="1"/>
</dbReference>
<dbReference type="CDD" id="cd11072">
    <property type="entry name" value="CYP71-like"/>
    <property type="match status" value="1"/>
</dbReference>
<dbReference type="InterPro" id="IPR002401">
    <property type="entry name" value="Cyt_P450_E_grp-I"/>
</dbReference>
<dbReference type="InterPro" id="IPR036396">
    <property type="entry name" value="Cyt_P450_sf"/>
</dbReference>
<feature type="transmembrane region" description="Helical" evidence="12">
    <location>
        <begin position="6"/>
        <end position="28"/>
    </location>
</feature>
<evidence type="ECO:0000256" key="11">
    <source>
        <dbReference type="RuleBase" id="RU000461"/>
    </source>
</evidence>
<feature type="non-terminal residue" evidence="13">
    <location>
        <position position="1"/>
    </location>
</feature>
<organism evidence="13 14">
    <name type="scientific">Pisum sativum</name>
    <name type="common">Garden pea</name>
    <name type="synonym">Lathyrus oleraceus</name>
    <dbReference type="NCBI Taxonomy" id="3888"/>
    <lineage>
        <taxon>Eukaryota</taxon>
        <taxon>Viridiplantae</taxon>
        <taxon>Streptophyta</taxon>
        <taxon>Embryophyta</taxon>
        <taxon>Tracheophyta</taxon>
        <taxon>Spermatophyta</taxon>
        <taxon>Magnoliopsida</taxon>
        <taxon>eudicotyledons</taxon>
        <taxon>Gunneridae</taxon>
        <taxon>Pentapetalae</taxon>
        <taxon>rosids</taxon>
        <taxon>fabids</taxon>
        <taxon>Fabales</taxon>
        <taxon>Fabaceae</taxon>
        <taxon>Papilionoideae</taxon>
        <taxon>50 kb inversion clade</taxon>
        <taxon>NPAAA clade</taxon>
        <taxon>Hologalegina</taxon>
        <taxon>IRL clade</taxon>
        <taxon>Fabeae</taxon>
        <taxon>Lathyrus</taxon>
    </lineage>
</organism>
<dbReference type="SUPFAM" id="SSF48264">
    <property type="entry name" value="Cytochrome P450"/>
    <property type="match status" value="1"/>
</dbReference>
<sequence>VNMSSATIIAIFSFILLTVIYLSFQIIFHPKQKINFHKRPPGPPTLPIIGNLHMLGKLPHRTLQSLSKKYGPIMSIQLGQVPAVVISSSKAAELFLKTHDLVFASRPKIQGSELMSYGSKGVVFSEYGPYWRSVRKLCTLKLLSASKVEMFAPIRKQELSVLIKSLEKAALVGEVVNVSEAVENLVEDIIYKMILGRSKYEQFDLKKLVQEALTLIGTFNLADYVPWLGVFDLQGLTRGFKKISKTLDEMLEMILAEHEQTTNVDKTRGEDFIDILLSIIHQTIDQDSEQNHVIDRTNIKAILLDMIVAAIDTSTTSIEWTLSELLRHPRVMKILQNEIQDEIGNKRMVEEKDLKKLNYLDIVVDEMLRLHPVAPLLLPRESRESVTIDGYFIEKKTQVMINAWAIGRDPNIWSENAEEFYPERFIDKKINYQGHEFESIPFGSGRRRCPGIQLGLITIKLVIAQLVHCFNWELPYNVSPSNLNMEEKFGLTTSRAQHLYAIPHYRLVDAKHE</sequence>
<evidence type="ECO:0008006" key="15">
    <source>
        <dbReference type="Google" id="ProtNLM"/>
    </source>
</evidence>
<evidence type="ECO:0000256" key="12">
    <source>
        <dbReference type="SAM" id="Phobius"/>
    </source>
</evidence>
<dbReference type="EMBL" id="JAMSHJ010000002">
    <property type="protein sequence ID" value="KAI5435178.1"/>
    <property type="molecule type" value="Genomic_DNA"/>
</dbReference>